<protein>
    <submittedName>
        <fullName evidence="2">Uncharacterized protein</fullName>
    </submittedName>
</protein>
<evidence type="ECO:0000256" key="1">
    <source>
        <dbReference type="SAM" id="MobiDB-lite"/>
    </source>
</evidence>
<feature type="region of interest" description="Disordered" evidence="1">
    <location>
        <begin position="1"/>
        <end position="30"/>
    </location>
</feature>
<proteinExistence type="predicted"/>
<dbReference type="RefSeq" id="WP_076812492.1">
    <property type="nucleotide sequence ID" value="NZ_MOMC01000003.1"/>
</dbReference>
<name>A0A1V2IMA4_9ACTN</name>
<evidence type="ECO:0000313" key="3">
    <source>
        <dbReference type="Proteomes" id="UP000188929"/>
    </source>
</evidence>
<sequence length="97" mass="10981">MATATGQRYHNENYNKIDREAEARGEARGEALGRAESVLDLLADRGMNVPDEVRAQVLACTDLDRLRRWQRRALTAITVADVVEPQRDQGTRSYSHQ</sequence>
<dbReference type="OrthoDB" id="3539696at2"/>
<feature type="compositionally biased region" description="Basic and acidic residues" evidence="1">
    <location>
        <begin position="9"/>
        <end position="30"/>
    </location>
</feature>
<keyword evidence="3" id="KW-1185">Reference proteome</keyword>
<dbReference type="EMBL" id="MOMC01000003">
    <property type="protein sequence ID" value="ONH33616.1"/>
    <property type="molecule type" value="Genomic_DNA"/>
</dbReference>
<dbReference type="Proteomes" id="UP000188929">
    <property type="component" value="Unassembled WGS sequence"/>
</dbReference>
<evidence type="ECO:0000313" key="2">
    <source>
        <dbReference type="EMBL" id="ONH33616.1"/>
    </source>
</evidence>
<organism evidence="2 3">
    <name type="scientific">Pseudofrankia asymbiotica</name>
    <dbReference type="NCBI Taxonomy" id="1834516"/>
    <lineage>
        <taxon>Bacteria</taxon>
        <taxon>Bacillati</taxon>
        <taxon>Actinomycetota</taxon>
        <taxon>Actinomycetes</taxon>
        <taxon>Frankiales</taxon>
        <taxon>Frankiaceae</taxon>
        <taxon>Pseudofrankia</taxon>
    </lineage>
</organism>
<gene>
    <name evidence="2" type="ORF">BL253_00935</name>
</gene>
<dbReference type="STRING" id="1834516.BL253_00935"/>
<comment type="caution">
    <text evidence="2">The sequence shown here is derived from an EMBL/GenBank/DDBJ whole genome shotgun (WGS) entry which is preliminary data.</text>
</comment>
<accession>A0A1V2IMA4</accession>
<dbReference type="AlphaFoldDB" id="A0A1V2IMA4"/>
<reference evidence="3" key="1">
    <citation type="submission" date="2016-10" db="EMBL/GenBank/DDBJ databases">
        <title>Frankia sp. NRRL B-16386 Genome sequencing.</title>
        <authorList>
            <person name="Ghodhbane-Gtari F."/>
            <person name="Swanson E."/>
            <person name="Gueddou A."/>
            <person name="Hezbri K."/>
            <person name="Ktari K."/>
            <person name="Nouioui I."/>
            <person name="Morris K."/>
            <person name="Simpson S."/>
            <person name="Abebe-Akele F."/>
            <person name="Thomas K."/>
            <person name="Gtari M."/>
            <person name="Tisa L.S."/>
        </authorList>
    </citation>
    <scope>NUCLEOTIDE SEQUENCE [LARGE SCALE GENOMIC DNA]</scope>
    <source>
        <strain evidence="3">NRRL B-16386</strain>
    </source>
</reference>